<feature type="domain" description="Solute-binding protein family 3/N-terminal" evidence="3">
    <location>
        <begin position="27"/>
        <end position="253"/>
    </location>
</feature>
<dbReference type="Pfam" id="PF00497">
    <property type="entry name" value="SBP_bac_3"/>
    <property type="match status" value="1"/>
</dbReference>
<comment type="caution">
    <text evidence="4">The sequence shown here is derived from an EMBL/GenBank/DDBJ whole genome shotgun (WGS) entry which is preliminary data.</text>
</comment>
<dbReference type="SUPFAM" id="SSF53850">
    <property type="entry name" value="Periplasmic binding protein-like II"/>
    <property type="match status" value="1"/>
</dbReference>
<evidence type="ECO:0000313" key="5">
    <source>
        <dbReference type="Proteomes" id="UP001629214"/>
    </source>
</evidence>
<dbReference type="EMBL" id="JAQQFR010000001">
    <property type="protein sequence ID" value="MFL9877009.1"/>
    <property type="molecule type" value="Genomic_DNA"/>
</dbReference>
<keyword evidence="1 2" id="KW-0732">Signal</keyword>
<dbReference type="RefSeq" id="WP_408164957.1">
    <property type="nucleotide sequence ID" value="NZ_JAQQFR010000001.1"/>
</dbReference>
<gene>
    <name evidence="4" type="ORF">PQR63_01340</name>
</gene>
<proteinExistence type="predicted"/>
<keyword evidence="5" id="KW-1185">Reference proteome</keyword>
<evidence type="ECO:0000313" key="4">
    <source>
        <dbReference type="EMBL" id="MFL9877009.1"/>
    </source>
</evidence>
<dbReference type="Proteomes" id="UP001629214">
    <property type="component" value="Unassembled WGS sequence"/>
</dbReference>
<dbReference type="SMART" id="SM00062">
    <property type="entry name" value="PBPb"/>
    <property type="match status" value="1"/>
</dbReference>
<evidence type="ECO:0000256" key="1">
    <source>
        <dbReference type="ARBA" id="ARBA00022729"/>
    </source>
</evidence>
<accession>A0ABW8Z1K1</accession>
<feature type="chain" id="PRO_5047071378" evidence="2">
    <location>
        <begin position="21"/>
        <end position="259"/>
    </location>
</feature>
<evidence type="ECO:0000256" key="2">
    <source>
        <dbReference type="SAM" id="SignalP"/>
    </source>
</evidence>
<dbReference type="PANTHER" id="PTHR35936:SF35">
    <property type="entry name" value="L-CYSTINE-BINDING PROTEIN TCYJ"/>
    <property type="match status" value="1"/>
</dbReference>
<reference evidence="4 5" key="1">
    <citation type="journal article" date="2024" name="Chem. Sci.">
        <title>Discovery of megapolipeptins by genome mining of a Burkholderiales bacteria collection.</title>
        <authorList>
            <person name="Paulo B.S."/>
            <person name="Recchia M.J.J."/>
            <person name="Lee S."/>
            <person name="Fergusson C.H."/>
            <person name="Romanowski S.B."/>
            <person name="Hernandez A."/>
            <person name="Krull N."/>
            <person name="Liu D.Y."/>
            <person name="Cavanagh H."/>
            <person name="Bos A."/>
            <person name="Gray C.A."/>
            <person name="Murphy B.T."/>
            <person name="Linington R.G."/>
            <person name="Eustaquio A.S."/>
        </authorList>
    </citation>
    <scope>NUCLEOTIDE SEQUENCE [LARGE SCALE GENOMIC DNA]</scope>
    <source>
        <strain evidence="4 5">RL21-008-BIB-B</strain>
    </source>
</reference>
<feature type="signal peptide" evidence="2">
    <location>
        <begin position="1"/>
        <end position="20"/>
    </location>
</feature>
<organism evidence="4 5">
    <name type="scientific">Herbaspirillum rhizosphaerae</name>
    <dbReference type="NCBI Taxonomy" id="346179"/>
    <lineage>
        <taxon>Bacteria</taxon>
        <taxon>Pseudomonadati</taxon>
        <taxon>Pseudomonadota</taxon>
        <taxon>Betaproteobacteria</taxon>
        <taxon>Burkholderiales</taxon>
        <taxon>Oxalobacteraceae</taxon>
        <taxon>Herbaspirillum</taxon>
    </lineage>
</organism>
<protein>
    <submittedName>
        <fullName evidence="4">Transporter substrate-binding domain-containing protein</fullName>
    </submittedName>
</protein>
<dbReference type="Gene3D" id="3.40.190.10">
    <property type="entry name" value="Periplasmic binding protein-like II"/>
    <property type="match status" value="2"/>
</dbReference>
<dbReference type="PANTHER" id="PTHR35936">
    <property type="entry name" value="MEMBRANE-BOUND LYTIC MUREIN TRANSGLYCOSYLASE F"/>
    <property type="match status" value="1"/>
</dbReference>
<evidence type="ECO:0000259" key="3">
    <source>
        <dbReference type="SMART" id="SM00062"/>
    </source>
</evidence>
<dbReference type="InterPro" id="IPR001638">
    <property type="entry name" value="Solute-binding_3/MltF_N"/>
</dbReference>
<sequence>MPILIRCVLLLALIPLAASSQEKECRKVVISADSDYAPLQWYDGKHLTGASIEIVTTALGALNVPYEIRYVGPFHRVLKSAQEGEIDMISSLKDTPERREYLTYTNVALFSNPIAVFVARDKKFSYSGWNDLIGKKGGVTLGNQFGNGFDEFLRKNLQVEAEQKTYMNFKKLELRRIDYLITGYYSGLVYLTTSGQNDRFVALKPYVSESDNFIAITKSSPCITHLKALNLQLENMRREGKLKSILDKHMALLAKRENQ</sequence>
<name>A0ABW8Z1K1_9BURK</name>